<comment type="caution">
    <text evidence="1">The sequence shown here is derived from an EMBL/GenBank/DDBJ whole genome shotgun (WGS) entry which is preliminary data.</text>
</comment>
<dbReference type="EMBL" id="JYDO01000084">
    <property type="protein sequence ID" value="KRZ72082.1"/>
    <property type="molecule type" value="Genomic_DNA"/>
</dbReference>
<accession>A0A0V1MKG8</accession>
<evidence type="ECO:0000313" key="2">
    <source>
        <dbReference type="Proteomes" id="UP000054843"/>
    </source>
</evidence>
<dbReference type="AlphaFoldDB" id="A0A0V1MKG8"/>
<protein>
    <recommendedName>
        <fullName evidence="3">SCAN domain-containing protein 3</fullName>
    </recommendedName>
</protein>
<reference evidence="1 2" key="1">
    <citation type="submission" date="2015-01" db="EMBL/GenBank/DDBJ databases">
        <title>Evolution of Trichinella species and genotypes.</title>
        <authorList>
            <person name="Korhonen P.K."/>
            <person name="Edoardo P."/>
            <person name="Giuseppe L.R."/>
            <person name="Gasser R.B."/>
        </authorList>
    </citation>
    <scope>NUCLEOTIDE SEQUENCE [LARGE SCALE GENOMIC DNA]</scope>
    <source>
        <strain evidence="1">ISS1980</strain>
    </source>
</reference>
<proteinExistence type="predicted"/>
<keyword evidence="2" id="KW-1185">Reference proteome</keyword>
<organism evidence="1 2">
    <name type="scientific">Trichinella papuae</name>
    <dbReference type="NCBI Taxonomy" id="268474"/>
    <lineage>
        <taxon>Eukaryota</taxon>
        <taxon>Metazoa</taxon>
        <taxon>Ecdysozoa</taxon>
        <taxon>Nematoda</taxon>
        <taxon>Enoplea</taxon>
        <taxon>Dorylaimia</taxon>
        <taxon>Trichinellida</taxon>
        <taxon>Trichinellidae</taxon>
        <taxon>Trichinella</taxon>
    </lineage>
</organism>
<name>A0A0V1MKG8_9BILA</name>
<dbReference type="Proteomes" id="UP000054843">
    <property type="component" value="Unassembled WGS sequence"/>
</dbReference>
<evidence type="ECO:0000313" key="1">
    <source>
        <dbReference type="EMBL" id="KRZ72082.1"/>
    </source>
</evidence>
<gene>
    <name evidence="1" type="ORF">T10_1369</name>
</gene>
<evidence type="ECO:0008006" key="3">
    <source>
        <dbReference type="Google" id="ProtNLM"/>
    </source>
</evidence>
<sequence>MSPREYYCSGYQWCKSRHIGFATLLKEMVPDVRTVHSVLHRHHLVAKNLSEELHAALKVCIKGNRLIPDYLQCYFLADVDQTLCEKLKKCKNHLFYLPDLYSKFNEIQKCLQGKDV</sequence>